<organism evidence="8 9">
    <name type="scientific">Fontibacter flavus</name>
    <dbReference type="NCBI Taxonomy" id="654838"/>
    <lineage>
        <taxon>Bacteria</taxon>
        <taxon>Pseudomonadati</taxon>
        <taxon>Bacteroidota</taxon>
        <taxon>Cytophagia</taxon>
        <taxon>Cytophagales</taxon>
        <taxon>Cyclobacteriaceae</taxon>
        <taxon>Fontibacter</taxon>
    </lineage>
</organism>
<proteinExistence type="predicted"/>
<evidence type="ECO:0000313" key="9">
    <source>
        <dbReference type="Proteomes" id="UP001589797"/>
    </source>
</evidence>
<dbReference type="Gene3D" id="1.25.40.10">
    <property type="entry name" value="Tetratricopeptide repeat domain"/>
    <property type="match status" value="2"/>
</dbReference>
<dbReference type="InterPro" id="IPR019734">
    <property type="entry name" value="TPR_rpt"/>
</dbReference>
<reference evidence="8 9" key="1">
    <citation type="submission" date="2024-09" db="EMBL/GenBank/DDBJ databases">
        <authorList>
            <person name="Sun Q."/>
            <person name="Mori K."/>
        </authorList>
    </citation>
    <scope>NUCLEOTIDE SEQUENCE [LARGE SCALE GENOMIC DNA]</scope>
    <source>
        <strain evidence="8 9">CCM 7650</strain>
    </source>
</reference>
<dbReference type="SUPFAM" id="SSF48452">
    <property type="entry name" value="TPR-like"/>
    <property type="match status" value="3"/>
</dbReference>
<dbReference type="InterPro" id="IPR003661">
    <property type="entry name" value="HisK_dim/P_dom"/>
</dbReference>
<feature type="repeat" description="TPR" evidence="4">
    <location>
        <begin position="288"/>
        <end position="321"/>
    </location>
</feature>
<keyword evidence="5" id="KW-1133">Transmembrane helix</keyword>
<feature type="transmembrane region" description="Helical" evidence="5">
    <location>
        <begin position="450"/>
        <end position="469"/>
    </location>
</feature>
<evidence type="ECO:0000256" key="1">
    <source>
        <dbReference type="ARBA" id="ARBA00000085"/>
    </source>
</evidence>
<sequence length="722" mass="82344">MMLNKTIFFLISCFLISPHFLAIGQTDSLLRVLDNLKRQSPNRLEKIAELQLEIAMAYYQDRDFQHSLQYHQQAGEIFLSSKNHEKYSECLHNLGNIAYFLGDSQEAIQYYQLSIAEREKLKDLKGLASGYNNLANVYNRLGDYPQALGFYEKSLEIKEKIDDQKGIASTLKNIASIHYYRDNYVAALETNLRALRISESLKDTTGISFVYNNIALIYEKQEKLSEALDYYQRSLELKEQTGDTQGMATTLNNIGSLYQTKREFDKALIALQQSLEISQKIGEKEGISAAMNNLASIYEDQGQMDKALELFLQSQKIDEEIGNKRGMLLSITSLSNIYFNLKNHKLSLRFAEEGIILAKQLDSKAELRDLNALISKNYEALGDYKSALYHNQLFHAYADSVFNQEIVRKTARIEAEYEYDKKLAIIQAEQKALDLEIEKEKQRQNFQKRLLILSLFGLIIIASVIFLNYKKQKKAKILLQAKTDELEKANQVKSKLFSIIGHDLRGPIGSLYMLLGLYRKNQMDDDEFKQLVPELYKNVGAILEVLNNLLRWSMGEMKMIKSEPCPIILHEKSIEMLNFFSTLSQQKMLQIQNLIPEDLAVMMDPNHLELILRNLINNAIKFSNKGGRITLSTKEQEDIVTVAIQDEGLGMSQEEVGKLFQNTLADSKRGTTGEQGTGLGLNLCQLYIEKSGGKIWVESEPGKGSIFYFSVKKASVNSELVH</sequence>
<dbReference type="SUPFAM" id="SSF47384">
    <property type="entry name" value="Homodimeric domain of signal transducing histidine kinase"/>
    <property type="match status" value="1"/>
</dbReference>
<keyword evidence="5" id="KW-0472">Membrane</keyword>
<feature type="domain" description="Histidine kinase" evidence="7">
    <location>
        <begin position="499"/>
        <end position="715"/>
    </location>
</feature>
<dbReference type="Pfam" id="PF02518">
    <property type="entry name" value="HATPase_c"/>
    <property type="match status" value="1"/>
</dbReference>
<dbReference type="InterPro" id="IPR036097">
    <property type="entry name" value="HisK_dim/P_sf"/>
</dbReference>
<dbReference type="PANTHER" id="PTHR10098">
    <property type="entry name" value="RAPSYN-RELATED"/>
    <property type="match status" value="1"/>
</dbReference>
<dbReference type="EMBL" id="JBHLWI010000043">
    <property type="protein sequence ID" value="MFC0264121.1"/>
    <property type="molecule type" value="Genomic_DNA"/>
</dbReference>
<dbReference type="InterPro" id="IPR003594">
    <property type="entry name" value="HATPase_dom"/>
</dbReference>
<feature type="signal peptide" evidence="6">
    <location>
        <begin position="1"/>
        <end position="22"/>
    </location>
</feature>
<dbReference type="SUPFAM" id="SSF55874">
    <property type="entry name" value="ATPase domain of HSP90 chaperone/DNA topoisomerase II/histidine kinase"/>
    <property type="match status" value="1"/>
</dbReference>
<keyword evidence="5" id="KW-0812">Transmembrane</keyword>
<keyword evidence="9" id="KW-1185">Reference proteome</keyword>
<dbReference type="SMART" id="SM00388">
    <property type="entry name" value="HisKA"/>
    <property type="match status" value="1"/>
</dbReference>
<comment type="catalytic activity">
    <reaction evidence="1">
        <text>ATP + protein L-histidine = ADP + protein N-phospho-L-histidine.</text>
        <dbReference type="EC" id="2.7.13.3"/>
    </reaction>
</comment>
<keyword evidence="6" id="KW-0732">Signal</keyword>
<dbReference type="PROSITE" id="PS50109">
    <property type="entry name" value="HIS_KIN"/>
    <property type="match status" value="1"/>
</dbReference>
<dbReference type="PROSITE" id="PS50005">
    <property type="entry name" value="TPR"/>
    <property type="match status" value="4"/>
</dbReference>
<dbReference type="SMART" id="SM00387">
    <property type="entry name" value="HATPase_c"/>
    <property type="match status" value="1"/>
</dbReference>
<dbReference type="InterPro" id="IPR011990">
    <property type="entry name" value="TPR-like_helical_dom_sf"/>
</dbReference>
<name>A0ABV6FWJ7_9BACT</name>
<dbReference type="CDD" id="cd00082">
    <property type="entry name" value="HisKA"/>
    <property type="match status" value="1"/>
</dbReference>
<dbReference type="CDD" id="cd00075">
    <property type="entry name" value="HATPase"/>
    <property type="match status" value="1"/>
</dbReference>
<dbReference type="Gene3D" id="1.10.287.130">
    <property type="match status" value="1"/>
</dbReference>
<accession>A0ABV6FWJ7</accession>
<dbReference type="RefSeq" id="WP_382388629.1">
    <property type="nucleotide sequence ID" value="NZ_JBHLWI010000043.1"/>
</dbReference>
<dbReference type="PROSITE" id="PS50293">
    <property type="entry name" value="TPR_REGION"/>
    <property type="match status" value="1"/>
</dbReference>
<keyword evidence="4" id="KW-0802">TPR repeat</keyword>
<dbReference type="InterPro" id="IPR005467">
    <property type="entry name" value="His_kinase_dom"/>
</dbReference>
<dbReference type="InterPro" id="IPR036890">
    <property type="entry name" value="HATPase_C_sf"/>
</dbReference>
<keyword evidence="3" id="KW-0597">Phosphoprotein</keyword>
<dbReference type="InterPro" id="IPR004358">
    <property type="entry name" value="Sig_transdc_His_kin-like_C"/>
</dbReference>
<evidence type="ECO:0000259" key="7">
    <source>
        <dbReference type="PROSITE" id="PS50109"/>
    </source>
</evidence>
<evidence type="ECO:0000256" key="5">
    <source>
        <dbReference type="SAM" id="Phobius"/>
    </source>
</evidence>
<protein>
    <recommendedName>
        <fullName evidence="2">histidine kinase</fullName>
        <ecNumber evidence="2">2.7.13.3</ecNumber>
    </recommendedName>
</protein>
<gene>
    <name evidence="8" type="ORF">ACFFIP_15615</name>
</gene>
<evidence type="ECO:0000256" key="2">
    <source>
        <dbReference type="ARBA" id="ARBA00012438"/>
    </source>
</evidence>
<evidence type="ECO:0000256" key="6">
    <source>
        <dbReference type="SAM" id="SignalP"/>
    </source>
</evidence>
<dbReference type="EC" id="2.7.13.3" evidence="2"/>
<feature type="repeat" description="TPR" evidence="4">
    <location>
        <begin position="208"/>
        <end position="241"/>
    </location>
</feature>
<dbReference type="SMART" id="SM00028">
    <property type="entry name" value="TPR"/>
    <property type="match status" value="8"/>
</dbReference>
<dbReference type="PRINTS" id="PR00344">
    <property type="entry name" value="BCTRLSENSOR"/>
</dbReference>
<dbReference type="Proteomes" id="UP001589797">
    <property type="component" value="Unassembled WGS sequence"/>
</dbReference>
<feature type="chain" id="PRO_5045455163" description="histidine kinase" evidence="6">
    <location>
        <begin position="23"/>
        <end position="722"/>
    </location>
</feature>
<dbReference type="Pfam" id="PF13424">
    <property type="entry name" value="TPR_12"/>
    <property type="match status" value="4"/>
</dbReference>
<dbReference type="PANTHER" id="PTHR10098:SF108">
    <property type="entry name" value="TETRATRICOPEPTIDE REPEAT PROTEIN 28"/>
    <property type="match status" value="1"/>
</dbReference>
<evidence type="ECO:0000256" key="4">
    <source>
        <dbReference type="PROSITE-ProRule" id="PRU00339"/>
    </source>
</evidence>
<evidence type="ECO:0000256" key="3">
    <source>
        <dbReference type="ARBA" id="ARBA00022553"/>
    </source>
</evidence>
<feature type="repeat" description="TPR" evidence="4">
    <location>
        <begin position="128"/>
        <end position="161"/>
    </location>
</feature>
<comment type="caution">
    <text evidence="8">The sequence shown here is derived from an EMBL/GenBank/DDBJ whole genome shotgun (WGS) entry which is preliminary data.</text>
</comment>
<evidence type="ECO:0000313" key="8">
    <source>
        <dbReference type="EMBL" id="MFC0264121.1"/>
    </source>
</evidence>
<dbReference type="Gene3D" id="3.30.565.10">
    <property type="entry name" value="Histidine kinase-like ATPase, C-terminal domain"/>
    <property type="match status" value="1"/>
</dbReference>
<feature type="repeat" description="TPR" evidence="4">
    <location>
        <begin position="248"/>
        <end position="281"/>
    </location>
</feature>